<accession>A0A6P2C472</accession>
<dbReference type="PANTHER" id="PTHR43459:SF1">
    <property type="entry name" value="EG:BACN32G11.4 PROTEIN"/>
    <property type="match status" value="1"/>
</dbReference>
<dbReference type="PANTHER" id="PTHR43459">
    <property type="entry name" value="ENOYL-COA HYDRATASE"/>
    <property type="match status" value="1"/>
</dbReference>
<dbReference type="OrthoDB" id="9777711at2"/>
<dbReference type="EMBL" id="RPFW01000001">
    <property type="protein sequence ID" value="TVZ06008.1"/>
    <property type="molecule type" value="Genomic_DNA"/>
</dbReference>
<dbReference type="Pfam" id="PF00378">
    <property type="entry name" value="ECH_1"/>
    <property type="match status" value="1"/>
</dbReference>
<keyword evidence="4" id="KW-1185">Reference proteome</keyword>
<dbReference type="PROSITE" id="PS00166">
    <property type="entry name" value="ENOYL_COA_HYDRATASE"/>
    <property type="match status" value="1"/>
</dbReference>
<evidence type="ECO:0000313" key="3">
    <source>
        <dbReference type="EMBL" id="TVZ06008.1"/>
    </source>
</evidence>
<evidence type="ECO:0000313" key="4">
    <source>
        <dbReference type="Proteomes" id="UP000460272"/>
    </source>
</evidence>
<dbReference type="SUPFAM" id="SSF52096">
    <property type="entry name" value="ClpP/crotonase"/>
    <property type="match status" value="1"/>
</dbReference>
<organism evidence="3 4">
    <name type="scientific">Trebonia kvetii</name>
    <dbReference type="NCBI Taxonomy" id="2480626"/>
    <lineage>
        <taxon>Bacteria</taxon>
        <taxon>Bacillati</taxon>
        <taxon>Actinomycetota</taxon>
        <taxon>Actinomycetes</taxon>
        <taxon>Streptosporangiales</taxon>
        <taxon>Treboniaceae</taxon>
        <taxon>Trebonia</taxon>
    </lineage>
</organism>
<comment type="caution">
    <text evidence="3">The sequence shown here is derived from an EMBL/GenBank/DDBJ whole genome shotgun (WGS) entry which is preliminary data.</text>
</comment>
<dbReference type="Proteomes" id="UP000460272">
    <property type="component" value="Unassembled WGS sequence"/>
</dbReference>
<dbReference type="Gene3D" id="1.10.12.10">
    <property type="entry name" value="Lyase 2-enoyl-coa Hydratase, Chain A, domain 2"/>
    <property type="match status" value="1"/>
</dbReference>
<dbReference type="Gene3D" id="3.90.226.10">
    <property type="entry name" value="2-enoyl-CoA Hydratase, Chain A, domain 1"/>
    <property type="match status" value="1"/>
</dbReference>
<proteinExistence type="inferred from homology"/>
<reference evidence="3 4" key="1">
    <citation type="submission" date="2018-11" db="EMBL/GenBank/DDBJ databases">
        <title>Trebonia kvetii gen.nov., sp.nov., a novel acidophilic actinobacterium, and proposal of the new actinobacterial family Treboniaceae fam. nov.</title>
        <authorList>
            <person name="Rapoport D."/>
            <person name="Sagova-Mareckova M."/>
            <person name="Sedlacek I."/>
            <person name="Provaznik J."/>
            <person name="Kralova S."/>
            <person name="Pavlinic D."/>
            <person name="Benes V."/>
            <person name="Kopecky J."/>
        </authorList>
    </citation>
    <scope>NUCLEOTIDE SEQUENCE [LARGE SCALE GENOMIC DNA]</scope>
    <source>
        <strain evidence="3 4">15Tr583</strain>
    </source>
</reference>
<dbReference type="InterPro" id="IPR014748">
    <property type="entry name" value="Enoyl-CoA_hydra_C"/>
</dbReference>
<evidence type="ECO:0000256" key="2">
    <source>
        <dbReference type="RuleBase" id="RU003707"/>
    </source>
</evidence>
<sequence>MQPPCPTPARGISRSFPCGSLRRQRSKLRIPNGFLSSPRPLGACLGPGHLPGGRPPYSRATLSLVSEEPVSRLDTVELYRTGAAAKIVLNRPDRMNAWSTGMAADLLSVLGDLASDDSVRAVMLTGAGRAFCTGADLKDAVTADGATMDTDRILIDWYHPIVTAIREMPKPVISAVNGPAAGAGVSLALSADLVVAKESAYFLLAFVNIGLLPDAGSSLFIPARIGFARFAEMAMLGERLPAPKAADIGLINSSWPDDEFEKNAEALLTRLSNGPTRSYAGTKRELNHWMYSGMAEQLALEAQLQGEVARSQDCAEGIAAFTEKRPPRFTGH</sequence>
<evidence type="ECO:0000256" key="1">
    <source>
        <dbReference type="ARBA" id="ARBA00005254"/>
    </source>
</evidence>
<dbReference type="CDD" id="cd06558">
    <property type="entry name" value="crotonase-like"/>
    <property type="match status" value="1"/>
</dbReference>
<name>A0A6P2C472_9ACTN</name>
<protein>
    <submittedName>
        <fullName evidence="3">Enoyl-CoA hydratase</fullName>
    </submittedName>
</protein>
<comment type="similarity">
    <text evidence="1 2">Belongs to the enoyl-CoA hydratase/isomerase family.</text>
</comment>
<dbReference type="GO" id="GO:0003824">
    <property type="term" value="F:catalytic activity"/>
    <property type="evidence" value="ECO:0007669"/>
    <property type="project" value="InterPro"/>
</dbReference>
<dbReference type="InterPro" id="IPR029045">
    <property type="entry name" value="ClpP/crotonase-like_dom_sf"/>
</dbReference>
<dbReference type="InterPro" id="IPR018376">
    <property type="entry name" value="Enoyl-CoA_hyd/isom_CS"/>
</dbReference>
<dbReference type="AlphaFoldDB" id="A0A6P2C472"/>
<dbReference type="InterPro" id="IPR001753">
    <property type="entry name" value="Enoyl-CoA_hydra/iso"/>
</dbReference>
<gene>
    <name evidence="3" type="ORF">EAS64_00600</name>
</gene>